<organism evidence="1 2">
    <name type="scientific">Fusarium coffeatum</name>
    <dbReference type="NCBI Taxonomy" id="231269"/>
    <lineage>
        <taxon>Eukaryota</taxon>
        <taxon>Fungi</taxon>
        <taxon>Dikarya</taxon>
        <taxon>Ascomycota</taxon>
        <taxon>Pezizomycotina</taxon>
        <taxon>Sordariomycetes</taxon>
        <taxon>Hypocreomycetidae</taxon>
        <taxon>Hypocreales</taxon>
        <taxon>Nectriaceae</taxon>
        <taxon>Fusarium</taxon>
        <taxon>Fusarium incarnatum-equiseti species complex</taxon>
    </lineage>
</organism>
<name>A0A366S8M1_9HYPO</name>
<dbReference type="OrthoDB" id="5327900at2759"/>
<gene>
    <name evidence="1" type="ORF">FIESC28_01650</name>
</gene>
<proteinExistence type="predicted"/>
<keyword evidence="2" id="KW-1185">Reference proteome</keyword>
<sequence length="661" mass="74700">MTPLLTRLRRFTADTVDDDIYIPRNFIESVQNNTKFKQLKDDNEWLQRIDKDLSDSDLSILRHAFLMDGHNFMNTLSQFLHTVKWQEFFAHTCTQAVSKMPILIHMLLMAWRDSLGTKDIPEPMGKAFEDSLGNLNGSRFFDSGCVEAIRSRYCDPKRPRVGCTIERSVLKGRLGGSWREFKIPEVEYLNQLYETVKKEKGHSVGMEIGTATVPNFLIAAVEIDILRIDSTQPDDMTFGQNVPSDAGEPDCLLSSSRWTVIGRNLCRLGLRVGADVPRWSGQPKPTTVIMALQAVINNEGPAVSIMLSRLERYQVQIQKQQQVITALQFRHLMEHLPIGVRDQWLASASKTDGVSEASRWDRMKEVEKWNEFWIESVKQIFRSYMEDGAEAWEGSKGHEPSPFAHLLKHHLIRAGEKNNERDAVHLLAHETDVGERVKRLYSTLSQIIHQYSDADFEVNKLNFSPLDARILTALIPKNIKKKVSDDEDERIPLDEKSEIIAWKEEFRRYVWENVTPAASMQTRAKPSKKSLLDNATFDDAKFVSTITAKFTLAKKHISSCNRIHHTVLAAVFDAIGRMSLLAAGRCVANGRLGLTIESSFVATAGDHIHVTGHMALDEQDQSISSTEVYTKAADGTMVASGSFKAGEVRETKDGEAHDNMI</sequence>
<evidence type="ECO:0000313" key="1">
    <source>
        <dbReference type="EMBL" id="RBR25687.1"/>
    </source>
</evidence>
<dbReference type="AlphaFoldDB" id="A0A366S8M1"/>
<comment type="caution">
    <text evidence="1">The sequence shown here is derived from an EMBL/GenBank/DDBJ whole genome shotgun (WGS) entry which is preliminary data.</text>
</comment>
<accession>A0A366S8M1</accession>
<reference evidence="1 2" key="1">
    <citation type="submission" date="2018-06" db="EMBL/GenBank/DDBJ databases">
        <title>Fusarium incarnatum-equiseti species complex species 28.</title>
        <authorList>
            <person name="Gardiner D.M."/>
        </authorList>
    </citation>
    <scope>NUCLEOTIDE SEQUENCE [LARGE SCALE GENOMIC DNA]</scope>
    <source>
        <strain evidence="1 2">FIESC_28</strain>
    </source>
</reference>
<dbReference type="GeneID" id="41991096"/>
<dbReference type="Proteomes" id="UP000253153">
    <property type="component" value="Unassembled WGS sequence"/>
</dbReference>
<dbReference type="EMBL" id="QKXC01000037">
    <property type="protein sequence ID" value="RBR25687.1"/>
    <property type="molecule type" value="Genomic_DNA"/>
</dbReference>
<evidence type="ECO:0000313" key="2">
    <source>
        <dbReference type="Proteomes" id="UP000253153"/>
    </source>
</evidence>
<protein>
    <submittedName>
        <fullName evidence="1">Uncharacterized protein</fullName>
    </submittedName>
</protein>
<dbReference type="RefSeq" id="XP_031020278.1">
    <property type="nucleotide sequence ID" value="XM_031155800.1"/>
</dbReference>